<dbReference type="SUPFAM" id="SSF53300">
    <property type="entry name" value="vWA-like"/>
    <property type="match status" value="1"/>
</dbReference>
<sequence>MDGGDIDLDRSMDRVLSARAEGRSARLDELLVSDWSKPGLALCLVIDRSGSMNGARLTTAAVAAAACASLAPRENAVITFASQIDVLKPMNERRSASETVASILTLRGHGTTSLAAALEQARSQLIKAEARRKVTLLLSDCRATEEVGVASAASNLQELIILAPGDDLEAVEQLARVSGAAWGAIESVLDVPRLLNRLMADERV</sequence>
<feature type="domain" description="VWFA" evidence="1">
    <location>
        <begin position="41"/>
        <end position="204"/>
    </location>
</feature>
<dbReference type="Gene3D" id="3.40.50.410">
    <property type="entry name" value="von Willebrand factor, type A domain"/>
    <property type="match status" value="1"/>
</dbReference>
<dbReference type="CDD" id="cd00198">
    <property type="entry name" value="vWFA"/>
    <property type="match status" value="1"/>
</dbReference>
<organism evidence="2 3">
    <name type="scientific">Nocardioides panzhihuensis</name>
    <dbReference type="NCBI Taxonomy" id="860243"/>
    <lineage>
        <taxon>Bacteria</taxon>
        <taxon>Bacillati</taxon>
        <taxon>Actinomycetota</taxon>
        <taxon>Actinomycetes</taxon>
        <taxon>Propionibacteriales</taxon>
        <taxon>Nocardioidaceae</taxon>
        <taxon>Nocardioides</taxon>
    </lineage>
</organism>
<dbReference type="InterPro" id="IPR008912">
    <property type="entry name" value="Uncharacterised_CoxE"/>
</dbReference>
<evidence type="ECO:0000313" key="2">
    <source>
        <dbReference type="EMBL" id="NYI76703.1"/>
    </source>
</evidence>
<dbReference type="InterPro" id="IPR002035">
    <property type="entry name" value="VWF_A"/>
</dbReference>
<evidence type="ECO:0000313" key="3">
    <source>
        <dbReference type="Proteomes" id="UP000564496"/>
    </source>
</evidence>
<dbReference type="Pfam" id="PF05762">
    <property type="entry name" value="VWA_CoxE"/>
    <property type="match status" value="1"/>
</dbReference>
<dbReference type="Proteomes" id="UP000564496">
    <property type="component" value="Unassembled WGS sequence"/>
</dbReference>
<dbReference type="AlphaFoldDB" id="A0A7Z0DJK7"/>
<dbReference type="EMBL" id="JACBZR010000001">
    <property type="protein sequence ID" value="NYI76703.1"/>
    <property type="molecule type" value="Genomic_DNA"/>
</dbReference>
<dbReference type="PROSITE" id="PS50234">
    <property type="entry name" value="VWFA"/>
    <property type="match status" value="1"/>
</dbReference>
<dbReference type="InterPro" id="IPR036465">
    <property type="entry name" value="vWFA_dom_sf"/>
</dbReference>
<protein>
    <submittedName>
        <fullName evidence="2">Mg-chelatase subunit ChlD</fullName>
    </submittedName>
</protein>
<evidence type="ECO:0000259" key="1">
    <source>
        <dbReference type="PROSITE" id="PS50234"/>
    </source>
</evidence>
<accession>A0A7Z0DJK7</accession>
<comment type="caution">
    <text evidence="2">The sequence shown here is derived from an EMBL/GenBank/DDBJ whole genome shotgun (WGS) entry which is preliminary data.</text>
</comment>
<gene>
    <name evidence="2" type="ORF">BJ988_001351</name>
</gene>
<name>A0A7Z0DJK7_9ACTN</name>
<reference evidence="2 3" key="1">
    <citation type="submission" date="2020-07" db="EMBL/GenBank/DDBJ databases">
        <title>Sequencing the genomes of 1000 actinobacteria strains.</title>
        <authorList>
            <person name="Klenk H.-P."/>
        </authorList>
    </citation>
    <scope>NUCLEOTIDE SEQUENCE [LARGE SCALE GENOMIC DNA]</scope>
    <source>
        <strain evidence="2 3">DSM 26487</strain>
    </source>
</reference>
<proteinExistence type="predicted"/>
<keyword evidence="3" id="KW-1185">Reference proteome</keyword>
<dbReference type="SMART" id="SM00327">
    <property type="entry name" value="VWA"/>
    <property type="match status" value="1"/>
</dbReference>